<dbReference type="AlphaFoldDB" id="A0A8J2ZZJ3"/>
<accession>A0A8J2ZZJ3</accession>
<dbReference type="PIRSF" id="PIRSF026567">
    <property type="entry name" value="Adenine_mtase_bact_prd"/>
    <property type="match status" value="1"/>
</dbReference>
<sequence length="326" mass="36981">MEQGQLLNHLFERLDQSATLLEKEEEISYLEALCLTVDNICNGEIKQEILKDQLTPIYDAFFIEGMTAEDVRKAFQLALLKGMKQASQPQHQMTPDGIALFISYLMDKLELPEAYSLLDPAIGTANLMTTVMNHVQNKPKLAMGVEIDDLLINLAHANINLQQQEIELFHQDALRPLMMSPIDVIITDLPVGTYYNKEIAKGFRVGKGEEPFSHFLLIEQALNYLKPAGYFIGLIPNQLFTADVEGSLHQLIRDEADILAFIELPESTFKDSRHAKSILVLQKKGEDRVQPEDALLVKLPSFKDRQAMAKMIARIDAWFREKNNKV</sequence>
<organism evidence="3 4">
    <name type="scientific">Pullulanibacillus pueri</name>
    <dbReference type="NCBI Taxonomy" id="1437324"/>
    <lineage>
        <taxon>Bacteria</taxon>
        <taxon>Bacillati</taxon>
        <taxon>Bacillota</taxon>
        <taxon>Bacilli</taxon>
        <taxon>Bacillales</taxon>
        <taxon>Sporolactobacillaceae</taxon>
        <taxon>Pullulanibacillus</taxon>
    </lineage>
</organism>
<comment type="caution">
    <text evidence="3">The sequence shown here is derived from an EMBL/GenBank/DDBJ whole genome shotgun (WGS) entry which is preliminary data.</text>
</comment>
<protein>
    <recommendedName>
        <fullName evidence="5">Class I SAM-dependent methyltransferase</fullName>
    </recommendedName>
</protein>
<dbReference type="PANTHER" id="PTHR41313">
    <property type="entry name" value="ADENINE-SPECIFIC METHYLTRANSFERASE"/>
    <property type="match status" value="1"/>
</dbReference>
<evidence type="ECO:0000259" key="1">
    <source>
        <dbReference type="Pfam" id="PF02384"/>
    </source>
</evidence>
<dbReference type="Pfam" id="PF21106">
    <property type="entry name" value="YtxK_like"/>
    <property type="match status" value="1"/>
</dbReference>
<dbReference type="SUPFAM" id="SSF53335">
    <property type="entry name" value="S-adenosyl-L-methionine-dependent methyltransferases"/>
    <property type="match status" value="1"/>
</dbReference>
<keyword evidence="4" id="KW-1185">Reference proteome</keyword>
<gene>
    <name evidence="3" type="primary">ytxK</name>
    <name evidence="3" type="ORF">GCM10007096_34960</name>
</gene>
<evidence type="ECO:0008006" key="5">
    <source>
        <dbReference type="Google" id="ProtNLM"/>
    </source>
</evidence>
<dbReference type="GO" id="GO:0008170">
    <property type="term" value="F:N-methyltransferase activity"/>
    <property type="evidence" value="ECO:0007669"/>
    <property type="project" value="InterPro"/>
</dbReference>
<dbReference type="InterPro" id="IPR016843">
    <property type="entry name" value="S-AdoMet-dep_Ade-MeTrfase_prd"/>
</dbReference>
<evidence type="ECO:0000313" key="3">
    <source>
        <dbReference type="EMBL" id="GGH86684.1"/>
    </source>
</evidence>
<dbReference type="EMBL" id="BMFV01000034">
    <property type="protein sequence ID" value="GGH86684.1"/>
    <property type="molecule type" value="Genomic_DNA"/>
</dbReference>
<dbReference type="InterPro" id="IPR029063">
    <property type="entry name" value="SAM-dependent_MTases_sf"/>
</dbReference>
<evidence type="ECO:0000259" key="2">
    <source>
        <dbReference type="Pfam" id="PF21106"/>
    </source>
</evidence>
<dbReference type="GO" id="GO:0003677">
    <property type="term" value="F:DNA binding"/>
    <property type="evidence" value="ECO:0007669"/>
    <property type="project" value="InterPro"/>
</dbReference>
<dbReference type="CDD" id="cd02440">
    <property type="entry name" value="AdoMet_MTases"/>
    <property type="match status" value="1"/>
</dbReference>
<dbReference type="InterPro" id="IPR003356">
    <property type="entry name" value="DNA_methylase_A-5"/>
</dbReference>
<dbReference type="Gene3D" id="1.10.150.470">
    <property type="match status" value="1"/>
</dbReference>
<dbReference type="Pfam" id="PF02384">
    <property type="entry name" value="N6_Mtase"/>
    <property type="match status" value="1"/>
</dbReference>
<evidence type="ECO:0000313" key="4">
    <source>
        <dbReference type="Proteomes" id="UP000656813"/>
    </source>
</evidence>
<dbReference type="Proteomes" id="UP000656813">
    <property type="component" value="Unassembled WGS sequence"/>
</dbReference>
<reference evidence="3" key="1">
    <citation type="journal article" date="2014" name="Int. J. Syst. Evol. Microbiol.">
        <title>Complete genome sequence of Corynebacterium casei LMG S-19264T (=DSM 44701T), isolated from a smear-ripened cheese.</title>
        <authorList>
            <consortium name="US DOE Joint Genome Institute (JGI-PGF)"/>
            <person name="Walter F."/>
            <person name="Albersmeier A."/>
            <person name="Kalinowski J."/>
            <person name="Ruckert C."/>
        </authorList>
    </citation>
    <scope>NUCLEOTIDE SEQUENCE</scope>
    <source>
        <strain evidence="3">CGMCC 1.12777</strain>
    </source>
</reference>
<reference evidence="3" key="2">
    <citation type="submission" date="2020-09" db="EMBL/GenBank/DDBJ databases">
        <authorList>
            <person name="Sun Q."/>
            <person name="Zhou Y."/>
        </authorList>
    </citation>
    <scope>NUCLEOTIDE SEQUENCE</scope>
    <source>
        <strain evidence="3">CGMCC 1.12777</strain>
    </source>
</reference>
<dbReference type="InterPro" id="IPR052933">
    <property type="entry name" value="DNA_Protect_Modify"/>
</dbReference>
<name>A0A8J2ZZJ3_9BACL</name>
<feature type="domain" description="YtxK-like N-terminal helical" evidence="2">
    <location>
        <begin position="9"/>
        <end position="83"/>
    </location>
</feature>
<dbReference type="RefSeq" id="WP_188498677.1">
    <property type="nucleotide sequence ID" value="NZ_BMFV01000034.1"/>
</dbReference>
<dbReference type="InterPro" id="IPR048375">
    <property type="entry name" value="YtxK-like_N"/>
</dbReference>
<proteinExistence type="predicted"/>
<dbReference type="PANTHER" id="PTHR41313:SF1">
    <property type="entry name" value="DNA METHYLASE ADENINE-SPECIFIC DOMAIN-CONTAINING PROTEIN"/>
    <property type="match status" value="1"/>
</dbReference>
<dbReference type="Gene3D" id="3.40.50.150">
    <property type="entry name" value="Vaccinia Virus protein VP39"/>
    <property type="match status" value="1"/>
</dbReference>
<feature type="domain" description="DNA methylase adenine-specific" evidence="1">
    <location>
        <begin position="93"/>
        <end position="297"/>
    </location>
</feature>